<keyword evidence="2" id="KW-1185">Reference proteome</keyword>
<name>A0ABX5N517_SERMA</name>
<protein>
    <submittedName>
        <fullName evidence="1">CoF synthetase</fullName>
    </submittedName>
</protein>
<proteinExistence type="predicted"/>
<organism evidence="1 2">
    <name type="scientific">Serratia marcescens</name>
    <dbReference type="NCBI Taxonomy" id="615"/>
    <lineage>
        <taxon>Bacteria</taxon>
        <taxon>Pseudomonadati</taxon>
        <taxon>Pseudomonadota</taxon>
        <taxon>Gammaproteobacteria</taxon>
        <taxon>Enterobacterales</taxon>
        <taxon>Yersiniaceae</taxon>
        <taxon>Serratia</taxon>
    </lineage>
</organism>
<feature type="non-terminal residue" evidence="1">
    <location>
        <position position="1"/>
    </location>
</feature>
<accession>A0ABX5N517</accession>
<reference evidence="1 2" key="2">
    <citation type="submission" date="2018-06" db="EMBL/GenBank/DDBJ databases">
        <title>Serratia marcescens genome sequencing and assembly.</title>
        <authorList>
            <person name="Martins R.C.R."/>
            <person name="Perdigao-Neto L.V."/>
            <person name="Costa S.F."/>
            <person name="Levin A.S.S."/>
        </authorList>
    </citation>
    <scope>NUCLEOTIDE SEQUENCE [LARGE SCALE GENOMIC DNA]</scope>
    <source>
        <strain evidence="1 2">1283</strain>
    </source>
</reference>
<evidence type="ECO:0000313" key="2">
    <source>
        <dbReference type="Proteomes" id="UP000247823"/>
    </source>
</evidence>
<dbReference type="EMBL" id="QJQB01000617">
    <property type="protein sequence ID" value="PYA54792.1"/>
    <property type="molecule type" value="Genomic_DNA"/>
</dbReference>
<comment type="caution">
    <text evidence="1">The sequence shown here is derived from an EMBL/GenBank/DDBJ whole genome shotgun (WGS) entry which is preliminary data.</text>
</comment>
<evidence type="ECO:0000313" key="1">
    <source>
        <dbReference type="EMBL" id="PYA54792.1"/>
    </source>
</evidence>
<reference evidence="2" key="1">
    <citation type="submission" date="2018-06" db="EMBL/GenBank/DDBJ databases">
        <title>Serratia marcescens genome sequencing and assembly.</title>
        <authorList>
            <person name="Martins R.C."/>
            <person name="Perdigao-Neto L.V."/>
            <person name="Costa S.F."/>
            <person name="Levin A.S.S."/>
        </authorList>
    </citation>
    <scope>NUCLEOTIDE SEQUENCE [LARGE SCALE GENOMIC DNA]</scope>
    <source>
        <strain evidence="2">1283</strain>
    </source>
</reference>
<dbReference type="Proteomes" id="UP000247823">
    <property type="component" value="Unassembled WGS sequence"/>
</dbReference>
<gene>
    <name evidence="1" type="ORF">DMW51_27475</name>
</gene>
<sequence length="102" mass="11534">QLMLPDAQRQPQAVFADACSRTIANALPLTSDYRLIQRGEHRLELIADCSPAALAHCQAQLIALFARQGIATDRLEWRLTAQAVLPQFDRKRRRIVRQAEEA</sequence>